<keyword evidence="2" id="KW-1185">Reference proteome</keyword>
<comment type="caution">
    <text evidence="1">The sequence shown here is derived from an EMBL/GenBank/DDBJ whole genome shotgun (WGS) entry which is preliminary data.</text>
</comment>
<accession>C0CXY2</accession>
<evidence type="ECO:0000313" key="2">
    <source>
        <dbReference type="Proteomes" id="UP000004756"/>
    </source>
</evidence>
<reference evidence="1 2" key="2">
    <citation type="submission" date="2009-02" db="EMBL/GenBank/DDBJ databases">
        <title>Draft genome sequence of Clostridium asparagiforme (DSM 15981).</title>
        <authorList>
            <person name="Sudarsanam P."/>
            <person name="Ley R."/>
            <person name="Guruge J."/>
            <person name="Turnbaugh P.J."/>
            <person name="Mahowald M."/>
            <person name="Liep D."/>
            <person name="Gordon J."/>
        </authorList>
    </citation>
    <scope>NUCLEOTIDE SEQUENCE [LARGE SCALE GENOMIC DNA]</scope>
    <source>
        <strain evidence="1 2">DSM 15981</strain>
    </source>
</reference>
<organism evidence="1 2">
    <name type="scientific">[Clostridium] asparagiforme DSM 15981</name>
    <dbReference type="NCBI Taxonomy" id="518636"/>
    <lineage>
        <taxon>Bacteria</taxon>
        <taxon>Bacillati</taxon>
        <taxon>Bacillota</taxon>
        <taxon>Clostridia</taxon>
        <taxon>Lachnospirales</taxon>
        <taxon>Lachnospiraceae</taxon>
        <taxon>Enterocloster</taxon>
    </lineage>
</organism>
<proteinExistence type="predicted"/>
<dbReference type="AlphaFoldDB" id="C0CXY2"/>
<dbReference type="Proteomes" id="UP000004756">
    <property type="component" value="Unassembled WGS sequence"/>
</dbReference>
<gene>
    <name evidence="1" type="ORF">CLOSTASPAR_01857</name>
</gene>
<evidence type="ECO:0000313" key="1">
    <source>
        <dbReference type="EMBL" id="EEG56030.1"/>
    </source>
</evidence>
<name>C0CXY2_9FIRM</name>
<reference evidence="1 2" key="1">
    <citation type="submission" date="2009-01" db="EMBL/GenBank/DDBJ databases">
        <authorList>
            <person name="Fulton L."/>
            <person name="Clifton S."/>
            <person name="Fulton B."/>
            <person name="Xu J."/>
            <person name="Minx P."/>
            <person name="Pepin K.H."/>
            <person name="Johnson M."/>
            <person name="Bhonagiri V."/>
            <person name="Nash W.E."/>
            <person name="Mardis E.R."/>
            <person name="Wilson R.K."/>
        </authorList>
    </citation>
    <scope>NUCLEOTIDE SEQUENCE [LARGE SCALE GENOMIC DNA]</scope>
    <source>
        <strain evidence="1 2">DSM 15981</strain>
    </source>
</reference>
<dbReference type="EMBL" id="ACCJ01000099">
    <property type="protein sequence ID" value="EEG56030.1"/>
    <property type="molecule type" value="Genomic_DNA"/>
</dbReference>
<dbReference type="HOGENOM" id="CLU_3287132_0_0_9"/>
<protein>
    <submittedName>
        <fullName evidence="1">Uncharacterized protein</fullName>
    </submittedName>
</protein>
<sequence length="40" mass="4391">MVDSVILIYDRDGRMVRRELWFQGAAGAGPRFKVPTGGAP</sequence>